<reference evidence="3" key="1">
    <citation type="journal article" date="2012" name="PLoS Genet.">
        <title>The genomes of the fungal plant pathogens Cladosporium fulvum and Dothistroma septosporum reveal adaptation to different hosts and lifestyles but also signatures of common ancestry.</title>
        <authorList>
            <person name="de Wit P.J.G.M."/>
            <person name="van der Burgt A."/>
            <person name="Oekmen B."/>
            <person name="Stergiopoulos I."/>
            <person name="Abd-Elsalam K.A."/>
            <person name="Aerts A.L."/>
            <person name="Bahkali A.H."/>
            <person name="Beenen H.G."/>
            <person name="Chettri P."/>
            <person name="Cox M.P."/>
            <person name="Datema E."/>
            <person name="de Vries R.P."/>
            <person name="Dhillon B."/>
            <person name="Ganley A.R."/>
            <person name="Griffiths S.A."/>
            <person name="Guo Y."/>
            <person name="Hamelin R.C."/>
            <person name="Henrissat B."/>
            <person name="Kabir M.S."/>
            <person name="Jashni M.K."/>
            <person name="Kema G."/>
            <person name="Klaubauf S."/>
            <person name="Lapidus A."/>
            <person name="Levasseur A."/>
            <person name="Lindquist E."/>
            <person name="Mehrabi R."/>
            <person name="Ohm R.A."/>
            <person name="Owen T.J."/>
            <person name="Salamov A."/>
            <person name="Schwelm A."/>
            <person name="Schijlen E."/>
            <person name="Sun H."/>
            <person name="van den Burg H.A."/>
            <person name="van Ham R.C.H.J."/>
            <person name="Zhang S."/>
            <person name="Goodwin S.B."/>
            <person name="Grigoriev I.V."/>
            <person name="Collemare J."/>
            <person name="Bradshaw R.E."/>
        </authorList>
    </citation>
    <scope>NUCLEOTIDE SEQUENCE [LARGE SCALE GENOMIC DNA]</scope>
    <source>
        <strain evidence="3">NZE10 / CBS 128990</strain>
    </source>
</reference>
<keyword evidence="3" id="KW-1185">Reference proteome</keyword>
<accession>M2XMH4</accession>
<dbReference type="OMA" id="THFWSTE"/>
<proteinExistence type="predicted"/>
<organism evidence="2 3">
    <name type="scientific">Dothistroma septosporum (strain NZE10 / CBS 128990)</name>
    <name type="common">Red band needle blight fungus</name>
    <name type="synonym">Mycosphaerella pini</name>
    <dbReference type="NCBI Taxonomy" id="675120"/>
    <lineage>
        <taxon>Eukaryota</taxon>
        <taxon>Fungi</taxon>
        <taxon>Dikarya</taxon>
        <taxon>Ascomycota</taxon>
        <taxon>Pezizomycotina</taxon>
        <taxon>Dothideomycetes</taxon>
        <taxon>Dothideomycetidae</taxon>
        <taxon>Mycosphaerellales</taxon>
        <taxon>Mycosphaerellaceae</taxon>
        <taxon>Dothistroma</taxon>
    </lineage>
</organism>
<evidence type="ECO:0000256" key="1">
    <source>
        <dbReference type="SAM" id="MobiDB-lite"/>
    </source>
</evidence>
<dbReference type="eggNOG" id="ENOG502TB3X">
    <property type="taxonomic scope" value="Eukaryota"/>
</dbReference>
<feature type="compositionally biased region" description="Acidic residues" evidence="1">
    <location>
        <begin position="80"/>
        <end position="92"/>
    </location>
</feature>
<dbReference type="OrthoDB" id="3898400at2759"/>
<name>M2XMH4_DOTSN</name>
<dbReference type="AlphaFoldDB" id="M2XMH4"/>
<sequence length="380" mass="41649">MADFRTSRPIEDFFVNPAFNFGTRRQQSNMVDDDTLYSGGADRFTHFWSTETRPTPSKGKAPATVTDLTDKSMTLHGYTSEEETASPIDDDSCSVTSAYSDSDNSDFTFPEALAESCNKVEQQCNRAQAVEIRLAGKAKVVSLPKLVDIPSRRGVVRPASIEHRRKSIQRRNSADHPQSARSSQDSHHGSDNSSVMDSPASTAPSSVIIEHSIELKRRSSIASRHVPLMEAARAISPTTPNFTYSTNSLIEPRSLNTTTREGILSSQRFNSTTSSLRLPLRRMNKLSLSSNFGLARIGKELRDTFVPKDAEAGIVNVAPQMPQAQARNASLSKTKMVARAANERAPMIELPPFPGGEEDDFASDWPLRMTSISNRVAAGA</sequence>
<dbReference type="HOGENOM" id="CLU_727667_0_0_1"/>
<evidence type="ECO:0000313" key="3">
    <source>
        <dbReference type="Proteomes" id="UP000016933"/>
    </source>
</evidence>
<gene>
    <name evidence="2" type="ORF">DOTSEDRAFT_72873</name>
</gene>
<feature type="region of interest" description="Disordered" evidence="1">
    <location>
        <begin position="157"/>
        <end position="203"/>
    </location>
</feature>
<dbReference type="Proteomes" id="UP000016933">
    <property type="component" value="Unassembled WGS sequence"/>
</dbReference>
<evidence type="ECO:0000313" key="2">
    <source>
        <dbReference type="EMBL" id="EME43657.1"/>
    </source>
</evidence>
<protein>
    <submittedName>
        <fullName evidence="2">Uncharacterized protein</fullName>
    </submittedName>
</protein>
<reference evidence="2 3" key="2">
    <citation type="journal article" date="2012" name="PLoS Pathog.">
        <title>Diverse lifestyles and strategies of plant pathogenesis encoded in the genomes of eighteen Dothideomycetes fungi.</title>
        <authorList>
            <person name="Ohm R.A."/>
            <person name="Feau N."/>
            <person name="Henrissat B."/>
            <person name="Schoch C.L."/>
            <person name="Horwitz B.A."/>
            <person name="Barry K.W."/>
            <person name="Condon B.J."/>
            <person name="Copeland A.C."/>
            <person name="Dhillon B."/>
            <person name="Glaser F."/>
            <person name="Hesse C.N."/>
            <person name="Kosti I."/>
            <person name="LaButti K."/>
            <person name="Lindquist E.A."/>
            <person name="Lucas S."/>
            <person name="Salamov A.A."/>
            <person name="Bradshaw R.E."/>
            <person name="Ciuffetti L."/>
            <person name="Hamelin R.C."/>
            <person name="Kema G.H.J."/>
            <person name="Lawrence C."/>
            <person name="Scott J.A."/>
            <person name="Spatafora J.W."/>
            <person name="Turgeon B.G."/>
            <person name="de Wit P.J.G.M."/>
            <person name="Zhong S."/>
            <person name="Goodwin S.B."/>
            <person name="Grigoriev I.V."/>
        </authorList>
    </citation>
    <scope>NUCLEOTIDE SEQUENCE [LARGE SCALE GENOMIC DNA]</scope>
    <source>
        <strain evidence="3">NZE10 / CBS 128990</strain>
    </source>
</reference>
<feature type="compositionally biased region" description="Polar residues" evidence="1">
    <location>
        <begin position="191"/>
        <end position="203"/>
    </location>
</feature>
<feature type="region of interest" description="Disordered" evidence="1">
    <location>
        <begin position="78"/>
        <end position="97"/>
    </location>
</feature>
<dbReference type="EMBL" id="KB446540">
    <property type="protein sequence ID" value="EME43657.1"/>
    <property type="molecule type" value="Genomic_DNA"/>
</dbReference>